<comment type="subcellular location">
    <subcellularLocation>
        <location evidence="1">Cell membrane</location>
        <topology evidence="1">Multi-pass membrane protein</topology>
    </subcellularLocation>
</comment>
<evidence type="ECO:0000256" key="5">
    <source>
        <dbReference type="ARBA" id="ARBA00022989"/>
    </source>
</evidence>
<evidence type="ECO:0000256" key="2">
    <source>
        <dbReference type="ARBA" id="ARBA00022448"/>
    </source>
</evidence>
<keyword evidence="2" id="KW-0813">Transport</keyword>
<feature type="transmembrane region" description="Helical" evidence="8">
    <location>
        <begin position="474"/>
        <end position="493"/>
    </location>
</feature>
<feature type="region of interest" description="Disordered" evidence="7">
    <location>
        <begin position="608"/>
        <end position="627"/>
    </location>
</feature>
<dbReference type="SUPFAM" id="SSF103473">
    <property type="entry name" value="MFS general substrate transporter"/>
    <property type="match status" value="1"/>
</dbReference>
<feature type="transmembrane region" description="Helical" evidence="8">
    <location>
        <begin position="311"/>
        <end position="330"/>
    </location>
</feature>
<feature type="transmembrane region" description="Helical" evidence="8">
    <location>
        <begin position="342"/>
        <end position="359"/>
    </location>
</feature>
<feature type="compositionally biased region" description="Low complexity" evidence="7">
    <location>
        <begin position="7"/>
        <end position="23"/>
    </location>
</feature>
<reference evidence="10" key="1">
    <citation type="submission" date="2022-10" db="EMBL/GenBank/DDBJ databases">
        <title>The complete genomes of actinobacterial strains from the NBC collection.</title>
        <authorList>
            <person name="Joergensen T.S."/>
            <person name="Alvarez Arevalo M."/>
            <person name="Sterndorff E.B."/>
            <person name="Faurdal D."/>
            <person name="Vuksanovic O."/>
            <person name="Mourched A.-S."/>
            <person name="Charusanti P."/>
            <person name="Shaw S."/>
            <person name="Blin K."/>
            <person name="Weber T."/>
        </authorList>
    </citation>
    <scope>NUCLEOTIDE SEQUENCE</scope>
    <source>
        <strain evidence="10">NBC_00189</strain>
    </source>
</reference>
<feature type="transmembrane region" description="Helical" evidence="8">
    <location>
        <begin position="414"/>
        <end position="432"/>
    </location>
</feature>
<keyword evidence="6 8" id="KW-0472">Membrane</keyword>
<dbReference type="InterPro" id="IPR036259">
    <property type="entry name" value="MFS_trans_sf"/>
</dbReference>
<feature type="transmembrane region" description="Helical" evidence="8">
    <location>
        <begin position="581"/>
        <end position="600"/>
    </location>
</feature>
<evidence type="ECO:0000259" key="9">
    <source>
        <dbReference type="PROSITE" id="PS50850"/>
    </source>
</evidence>
<dbReference type="InterPro" id="IPR020846">
    <property type="entry name" value="MFS_dom"/>
</dbReference>
<name>A0ABZ1JHK5_9ACTN</name>
<dbReference type="InterPro" id="IPR004638">
    <property type="entry name" value="EmrB-like"/>
</dbReference>
<gene>
    <name evidence="10" type="ORF">OG288_23970</name>
</gene>
<feature type="transmembrane region" description="Helical" evidence="8">
    <location>
        <begin position="379"/>
        <end position="402"/>
    </location>
</feature>
<feature type="transmembrane region" description="Helical" evidence="8">
    <location>
        <begin position="190"/>
        <end position="209"/>
    </location>
</feature>
<protein>
    <submittedName>
        <fullName evidence="10">MFS transporter</fullName>
    </submittedName>
</protein>
<evidence type="ECO:0000256" key="4">
    <source>
        <dbReference type="ARBA" id="ARBA00022692"/>
    </source>
</evidence>
<keyword evidence="3" id="KW-1003">Cell membrane</keyword>
<keyword evidence="11" id="KW-1185">Reference proteome</keyword>
<dbReference type="Gene3D" id="1.20.1720.10">
    <property type="entry name" value="Multidrug resistance protein D"/>
    <property type="match status" value="1"/>
</dbReference>
<evidence type="ECO:0000313" key="11">
    <source>
        <dbReference type="Proteomes" id="UP001432166"/>
    </source>
</evidence>
<sequence length="627" mass="63754">MADTRTAGAAGAANEAEPADAMPEPAPGAGAGADADAGADASERPPRSRRPIKPMRSAKGTKAAESAESGSVPGKPAVTAQAASATVTAAATAAASDTVAVDAVGAADAVGGADAGKQPRSVRVVLLALMIAMLLAMLDNMIIGTAMPTIVGELGGLEHLSWVVTAYTLATAASTPIWGKLGDMYGRKGVFMTSIVLFLIGSALSGMAQDMGQLIGFRAIQGLGAGGLMVGVMAIIGDLIPPRERGKYQGMMAGVMALAMIGGPLVGGTITDHWGWRWSFYINLPLGVVALIAISAVLHLPKKRVDARIDYLGAALLTVGITAIVLVTTWGGTEYAWGSARIMELIGIGVAALIGFLFVQTKAAAPVMPLHIFRSRNFALMSVVGFVAGFVMFGAVLFLPLYQQSVQGASATNSGLLLLPMLGAMLVTSMVAGRVTTSTGRYKAFPIVGSALMVIGLYLLSLMDTDTSRLTSGVYMAVVGAGMGCLMQITMLVSQNSVEMKDMGVASSSTTLFRTLGSSFGVAIMGALFNNRVQDVMSERAGALGSKVTEQSAQLDAASLAKLPVAAREAYQHAVASGTHSAFLLGAVVAVVALVGAVFVKEVPLRGAGSASGGSGDAAGEKPAEAV</sequence>
<keyword evidence="5 8" id="KW-1133">Transmembrane helix</keyword>
<dbReference type="CDD" id="cd17502">
    <property type="entry name" value="MFS_Azr1_MDR_like"/>
    <property type="match status" value="1"/>
</dbReference>
<evidence type="ECO:0000256" key="3">
    <source>
        <dbReference type="ARBA" id="ARBA00022475"/>
    </source>
</evidence>
<feature type="transmembrane region" description="Helical" evidence="8">
    <location>
        <begin position="159"/>
        <end position="178"/>
    </location>
</feature>
<feature type="transmembrane region" description="Helical" evidence="8">
    <location>
        <begin position="248"/>
        <end position="266"/>
    </location>
</feature>
<evidence type="ECO:0000256" key="7">
    <source>
        <dbReference type="SAM" id="MobiDB-lite"/>
    </source>
</evidence>
<dbReference type="RefSeq" id="WP_328938284.1">
    <property type="nucleotide sequence ID" value="NZ_CP108133.1"/>
</dbReference>
<organism evidence="10 11">
    <name type="scientific">Streptomyces tauricus</name>
    <dbReference type="NCBI Taxonomy" id="68274"/>
    <lineage>
        <taxon>Bacteria</taxon>
        <taxon>Bacillati</taxon>
        <taxon>Actinomycetota</taxon>
        <taxon>Actinomycetes</taxon>
        <taxon>Kitasatosporales</taxon>
        <taxon>Streptomycetaceae</taxon>
        <taxon>Streptomyces</taxon>
        <taxon>Streptomyces aurantiacus group</taxon>
    </lineage>
</organism>
<dbReference type="Gene3D" id="1.20.1250.20">
    <property type="entry name" value="MFS general substrate transporter like domains"/>
    <property type="match status" value="1"/>
</dbReference>
<evidence type="ECO:0000256" key="8">
    <source>
        <dbReference type="SAM" id="Phobius"/>
    </source>
</evidence>
<evidence type="ECO:0000256" key="1">
    <source>
        <dbReference type="ARBA" id="ARBA00004651"/>
    </source>
</evidence>
<dbReference type="PRINTS" id="PR01036">
    <property type="entry name" value="TCRTETB"/>
</dbReference>
<feature type="transmembrane region" description="Helical" evidence="8">
    <location>
        <begin position="215"/>
        <end position="236"/>
    </location>
</feature>
<proteinExistence type="predicted"/>
<feature type="region of interest" description="Disordered" evidence="7">
    <location>
        <begin position="1"/>
        <end position="75"/>
    </location>
</feature>
<dbReference type="EMBL" id="CP108133">
    <property type="protein sequence ID" value="WTP51094.1"/>
    <property type="molecule type" value="Genomic_DNA"/>
</dbReference>
<feature type="transmembrane region" description="Helical" evidence="8">
    <location>
        <begin position="278"/>
        <end position="299"/>
    </location>
</feature>
<keyword evidence="4 8" id="KW-0812">Transmembrane</keyword>
<feature type="domain" description="Major facilitator superfamily (MFS) profile" evidence="9">
    <location>
        <begin position="125"/>
        <end position="605"/>
    </location>
</feature>
<feature type="transmembrane region" description="Helical" evidence="8">
    <location>
        <begin position="444"/>
        <end position="462"/>
    </location>
</feature>
<dbReference type="Proteomes" id="UP001432166">
    <property type="component" value="Chromosome"/>
</dbReference>
<evidence type="ECO:0000256" key="6">
    <source>
        <dbReference type="ARBA" id="ARBA00023136"/>
    </source>
</evidence>
<dbReference type="InterPro" id="IPR011701">
    <property type="entry name" value="MFS"/>
</dbReference>
<accession>A0ABZ1JHK5</accession>
<evidence type="ECO:0000313" key="10">
    <source>
        <dbReference type="EMBL" id="WTP51094.1"/>
    </source>
</evidence>
<dbReference type="PANTHER" id="PTHR23501:SF197">
    <property type="entry name" value="COMD"/>
    <property type="match status" value="1"/>
</dbReference>
<feature type="transmembrane region" description="Helical" evidence="8">
    <location>
        <begin position="124"/>
        <end position="147"/>
    </location>
</feature>
<dbReference type="Pfam" id="PF07690">
    <property type="entry name" value="MFS_1"/>
    <property type="match status" value="1"/>
</dbReference>
<dbReference type="PROSITE" id="PS50850">
    <property type="entry name" value="MFS"/>
    <property type="match status" value="1"/>
</dbReference>
<dbReference type="NCBIfam" id="TIGR00711">
    <property type="entry name" value="efflux_EmrB"/>
    <property type="match status" value="1"/>
</dbReference>
<dbReference type="PANTHER" id="PTHR23501">
    <property type="entry name" value="MAJOR FACILITATOR SUPERFAMILY"/>
    <property type="match status" value="1"/>
</dbReference>